<protein>
    <submittedName>
        <fullName evidence="1">Uncharacterized protein</fullName>
    </submittedName>
</protein>
<sequence>MISCLAFPNQITAASLASGSQEVEDSGNGNPPFTYIESTGKGPSRWGILHPEWAACGDGKLQSPIGLSREKAHISPHLGKLKKDYKPAPAIIVSRGHDINVKWNGDAGHVVIDGTRFNLLQCHWHTPTEHSFDDTRYELELHMVHLSEDFHIAVIGILYEFGRPDPFLKKLYPYIKNVSREEVHLGVVDPWDIEFGSRKYFRYNGSLTVPPCTEGVTWTIIKKVRTASVEQVEALRKGVDEGFENNARPIQLRNGRPVHFYTPINHD</sequence>
<organism evidence="1 2">
    <name type="scientific">Melastoma candidum</name>
    <dbReference type="NCBI Taxonomy" id="119954"/>
    <lineage>
        <taxon>Eukaryota</taxon>
        <taxon>Viridiplantae</taxon>
        <taxon>Streptophyta</taxon>
        <taxon>Embryophyta</taxon>
        <taxon>Tracheophyta</taxon>
        <taxon>Spermatophyta</taxon>
        <taxon>Magnoliopsida</taxon>
        <taxon>eudicotyledons</taxon>
        <taxon>Gunneridae</taxon>
        <taxon>Pentapetalae</taxon>
        <taxon>rosids</taxon>
        <taxon>malvids</taxon>
        <taxon>Myrtales</taxon>
        <taxon>Melastomataceae</taxon>
        <taxon>Melastomatoideae</taxon>
        <taxon>Melastomateae</taxon>
        <taxon>Melastoma</taxon>
    </lineage>
</organism>
<proteinExistence type="predicted"/>
<keyword evidence="2" id="KW-1185">Reference proteome</keyword>
<name>A0ACB9RJM6_9MYRT</name>
<evidence type="ECO:0000313" key="2">
    <source>
        <dbReference type="Proteomes" id="UP001057402"/>
    </source>
</evidence>
<dbReference type="EMBL" id="CM042883">
    <property type="protein sequence ID" value="KAI4378446.1"/>
    <property type="molecule type" value="Genomic_DNA"/>
</dbReference>
<comment type="caution">
    <text evidence="1">The sequence shown here is derived from an EMBL/GenBank/DDBJ whole genome shotgun (WGS) entry which is preliminary data.</text>
</comment>
<evidence type="ECO:0000313" key="1">
    <source>
        <dbReference type="EMBL" id="KAI4378446.1"/>
    </source>
</evidence>
<accession>A0ACB9RJM6</accession>
<dbReference type="Proteomes" id="UP001057402">
    <property type="component" value="Chromosome 4"/>
</dbReference>
<reference evidence="2" key="1">
    <citation type="journal article" date="2023" name="Front. Plant Sci.">
        <title>Chromosomal-level genome assembly of Melastoma candidum provides insights into trichome evolution.</title>
        <authorList>
            <person name="Zhong Y."/>
            <person name="Wu W."/>
            <person name="Sun C."/>
            <person name="Zou P."/>
            <person name="Liu Y."/>
            <person name="Dai S."/>
            <person name="Zhou R."/>
        </authorList>
    </citation>
    <scope>NUCLEOTIDE SEQUENCE [LARGE SCALE GENOMIC DNA]</scope>
</reference>
<gene>
    <name evidence="1" type="ORF">MLD38_015925</name>
</gene>